<accession>A0A0G3M5H7</accession>
<dbReference type="Proteomes" id="UP000035213">
    <property type="component" value="Chromosome"/>
</dbReference>
<dbReference type="KEGG" id="cgn:OK18_17045"/>
<name>A0A0G3M5H7_CHRGL</name>
<dbReference type="PATRIC" id="fig|1324352.5.peg.3563"/>
<proteinExistence type="predicted"/>
<gene>
    <name evidence="1" type="ORF">OK18_17045</name>
</gene>
<evidence type="ECO:0000313" key="2">
    <source>
        <dbReference type="Proteomes" id="UP000035213"/>
    </source>
</evidence>
<organism evidence="1 2">
    <name type="scientific">Chryseobacterium gallinarum</name>
    <dbReference type="NCBI Taxonomy" id="1324352"/>
    <lineage>
        <taxon>Bacteria</taxon>
        <taxon>Pseudomonadati</taxon>
        <taxon>Bacteroidota</taxon>
        <taxon>Flavobacteriia</taxon>
        <taxon>Flavobacteriales</taxon>
        <taxon>Weeksellaceae</taxon>
        <taxon>Chryseobacterium group</taxon>
        <taxon>Chryseobacterium</taxon>
    </lineage>
</organism>
<dbReference type="EMBL" id="CP009928">
    <property type="protein sequence ID" value="AKK74089.1"/>
    <property type="molecule type" value="Genomic_DNA"/>
</dbReference>
<protein>
    <submittedName>
        <fullName evidence="1">Uncharacterized protein</fullName>
    </submittedName>
</protein>
<dbReference type="AlphaFoldDB" id="A0A0G3M5H7"/>
<evidence type="ECO:0000313" key="1">
    <source>
        <dbReference type="EMBL" id="AKK74089.1"/>
    </source>
</evidence>
<reference evidence="1 2" key="1">
    <citation type="submission" date="2014-11" db="EMBL/GenBank/DDBJ databases">
        <authorList>
            <person name="Park G.-S."/>
            <person name="Hong S.-J."/>
            <person name="Jung B.K."/>
            <person name="Khan A.R."/>
            <person name="Kwak Y."/>
            <person name="Shin J.-H."/>
        </authorList>
    </citation>
    <scope>NUCLEOTIDE SEQUENCE [LARGE SCALE GENOMIC DNA]</scope>
    <source>
        <strain evidence="1 2">DSM 27622</strain>
    </source>
</reference>
<sequence length="205" mass="22035">MNSCTNTNGEEDLVQKVNVENHLNSSNKLYNQEVENLAKEIVLASSKIMLDDYIIETNEQRFKDDLEKGGVFTSEYVTFAEMGEVFQNYFGIDKDATVELFTVIYNNRSLISKIDREELQAAIANEAELYNSTVSPGTRLIFGALVSVINPKGCGWGVAAGVVDTALSAAATAIISPTGVGAAIGAVSTAGYYAATVAQAVRCKK</sequence>